<sequence length="283" mass="30911">MFKKILLASDLSPAAEQIIGAVGSLHRLGTEEVVLVHCLNIRDVGTLSDILTRLLQPELAKQAEKLQKLGFAVKSEIRFGLPALEINRAAQENDCAIIVLGSHGYSLPKEILLGGVATSVLHTATRPVLIIKITPPTPLTAWNPLTHILYPTDFSDNAEAAFAYLKVIVSCGAEKVTLLHIQDQIIGKHLAERLAEFNKIDEGRLLRLRDELQSKSKVEVKIEIPFGLVAQEIINRIKTDKVSLVVMGTQGRGHIGEVFLGSVSNKVVRYSPVPVLLVPLVHS</sequence>
<gene>
    <name evidence="3" type="ORF">ENX16_00675</name>
</gene>
<dbReference type="PRINTS" id="PR01438">
    <property type="entry name" value="UNVRSLSTRESS"/>
</dbReference>
<accession>A0A7V3UZ68</accession>
<evidence type="ECO:0000259" key="2">
    <source>
        <dbReference type="Pfam" id="PF00582"/>
    </source>
</evidence>
<dbReference type="PANTHER" id="PTHR46268:SF26">
    <property type="entry name" value="UNIVERSAL STRESS PROTEIN MJ0577"/>
    <property type="match status" value="1"/>
</dbReference>
<dbReference type="InterPro" id="IPR006016">
    <property type="entry name" value="UspA"/>
</dbReference>
<dbReference type="SUPFAM" id="SSF52402">
    <property type="entry name" value="Adenine nucleotide alpha hydrolases-like"/>
    <property type="match status" value="2"/>
</dbReference>
<dbReference type="AlphaFoldDB" id="A0A7V3UZ68"/>
<dbReference type="Gene3D" id="3.40.50.620">
    <property type="entry name" value="HUPs"/>
    <property type="match status" value="2"/>
</dbReference>
<dbReference type="InterPro" id="IPR014729">
    <property type="entry name" value="Rossmann-like_a/b/a_fold"/>
</dbReference>
<dbReference type="PANTHER" id="PTHR46268">
    <property type="entry name" value="STRESS RESPONSE PROTEIN NHAX"/>
    <property type="match status" value="1"/>
</dbReference>
<comment type="caution">
    <text evidence="3">The sequence shown here is derived from an EMBL/GenBank/DDBJ whole genome shotgun (WGS) entry which is preliminary data.</text>
</comment>
<dbReference type="Pfam" id="PF00582">
    <property type="entry name" value="Usp"/>
    <property type="match status" value="2"/>
</dbReference>
<dbReference type="InterPro" id="IPR006015">
    <property type="entry name" value="Universal_stress_UspA"/>
</dbReference>
<evidence type="ECO:0000256" key="1">
    <source>
        <dbReference type="ARBA" id="ARBA00008791"/>
    </source>
</evidence>
<dbReference type="EMBL" id="DTMZ01000006">
    <property type="protein sequence ID" value="HGD12588.1"/>
    <property type="molecule type" value="Genomic_DNA"/>
</dbReference>
<dbReference type="CDD" id="cd00293">
    <property type="entry name" value="USP-like"/>
    <property type="match status" value="2"/>
</dbReference>
<feature type="domain" description="UspA" evidence="2">
    <location>
        <begin position="1"/>
        <end position="132"/>
    </location>
</feature>
<comment type="similarity">
    <text evidence="1">Belongs to the universal stress protein A family.</text>
</comment>
<evidence type="ECO:0000313" key="3">
    <source>
        <dbReference type="EMBL" id="HGD12588.1"/>
    </source>
</evidence>
<organism evidence="3">
    <name type="scientific">candidate division WOR-3 bacterium</name>
    <dbReference type="NCBI Taxonomy" id="2052148"/>
    <lineage>
        <taxon>Bacteria</taxon>
        <taxon>Bacteria division WOR-3</taxon>
    </lineage>
</organism>
<proteinExistence type="inferred from homology"/>
<feature type="domain" description="UspA" evidence="2">
    <location>
        <begin position="146"/>
        <end position="279"/>
    </location>
</feature>
<name>A0A7V3UZ68_UNCW3</name>
<protein>
    <submittedName>
        <fullName evidence="3">Universal stress protein</fullName>
    </submittedName>
</protein>
<reference evidence="3" key="1">
    <citation type="journal article" date="2020" name="mSystems">
        <title>Genome- and Community-Level Interaction Insights into Carbon Utilization and Element Cycling Functions of Hydrothermarchaeota in Hydrothermal Sediment.</title>
        <authorList>
            <person name="Zhou Z."/>
            <person name="Liu Y."/>
            <person name="Xu W."/>
            <person name="Pan J."/>
            <person name="Luo Z.H."/>
            <person name="Li M."/>
        </authorList>
    </citation>
    <scope>NUCLEOTIDE SEQUENCE [LARGE SCALE GENOMIC DNA]</scope>
    <source>
        <strain evidence="3">SpSt-914</strain>
    </source>
</reference>